<reference evidence="2 3" key="1">
    <citation type="submission" date="2016-12" db="EMBL/GenBank/DDBJ databases">
        <authorList>
            <person name="Song W.-J."/>
            <person name="Kurnit D.M."/>
        </authorList>
    </citation>
    <scope>NUCLEOTIDE SEQUENCE [LARGE SCALE GENOMIC DNA]</scope>
    <source>
        <strain evidence="2 3">IMCC3135</strain>
    </source>
</reference>
<keyword evidence="2" id="KW-0378">Hydrolase</keyword>
<evidence type="ECO:0000313" key="2">
    <source>
        <dbReference type="EMBL" id="ASJ70228.1"/>
    </source>
</evidence>
<dbReference type="SUPFAM" id="SSF53474">
    <property type="entry name" value="alpha/beta-Hydrolases"/>
    <property type="match status" value="1"/>
</dbReference>
<dbReference type="Gene3D" id="3.40.50.1820">
    <property type="entry name" value="alpha/beta hydrolase"/>
    <property type="match status" value="1"/>
</dbReference>
<dbReference type="KEGG" id="gai:IMCC3135_00510"/>
<proteinExistence type="predicted"/>
<name>A0A2Z2NK20_9GAMM</name>
<feature type="domain" description="AB hydrolase-1" evidence="1">
    <location>
        <begin position="82"/>
        <end position="320"/>
    </location>
</feature>
<sequence>MIPSQQPHCLTAGNVCWRVGRVGRVLIWSIWFCGWTMNLSLAHAASDSPAVLAPPHEMQGEFVNLDGFRLRVDCQGQGDVTILFEPGLGGSAFEWRPLQQMLMSRATVCVYDRAGYGWSTRSPKPRTARYLAMEADQMLTAMNIKGPLILVAHSFGGFIARMLALQRSEQLIGLVLIDTSHELQLERLEKLKGSSMMPKGASFVISPPEIPAALPVDVQEDIRRFSRTRKTYAALHAEMGGFRESAYQVRRSRVEVSCPVIVIRRGKDLHASEYKGDLKTAVWEELQQDLASLSPLGKVVVAQQSGHHVHADQPELVADVLLSLLDELPAGESASRH</sequence>
<organism evidence="2 3">
    <name type="scientific">Granulosicoccus antarcticus IMCC3135</name>
    <dbReference type="NCBI Taxonomy" id="1192854"/>
    <lineage>
        <taxon>Bacteria</taxon>
        <taxon>Pseudomonadati</taxon>
        <taxon>Pseudomonadota</taxon>
        <taxon>Gammaproteobacteria</taxon>
        <taxon>Chromatiales</taxon>
        <taxon>Granulosicoccaceae</taxon>
        <taxon>Granulosicoccus</taxon>
    </lineage>
</organism>
<dbReference type="EMBL" id="CP018632">
    <property type="protein sequence ID" value="ASJ70228.1"/>
    <property type="molecule type" value="Genomic_DNA"/>
</dbReference>
<protein>
    <submittedName>
        <fullName evidence="2">Aminoacrylate hydrolase RutD</fullName>
        <ecNumber evidence="2">3.5.1.-</ecNumber>
    </submittedName>
</protein>
<dbReference type="AlphaFoldDB" id="A0A2Z2NK20"/>
<dbReference type="PANTHER" id="PTHR46438:SF11">
    <property type="entry name" value="LIPASE-RELATED"/>
    <property type="match status" value="1"/>
</dbReference>
<evidence type="ECO:0000313" key="3">
    <source>
        <dbReference type="Proteomes" id="UP000250079"/>
    </source>
</evidence>
<dbReference type="PANTHER" id="PTHR46438">
    <property type="entry name" value="ALPHA/BETA-HYDROLASES SUPERFAMILY PROTEIN"/>
    <property type="match status" value="1"/>
</dbReference>
<dbReference type="InterPro" id="IPR029058">
    <property type="entry name" value="AB_hydrolase_fold"/>
</dbReference>
<gene>
    <name evidence="2" type="primary">rutD_1</name>
    <name evidence="2" type="ORF">IMCC3135_00510</name>
</gene>
<keyword evidence="3" id="KW-1185">Reference proteome</keyword>
<dbReference type="InterPro" id="IPR000073">
    <property type="entry name" value="AB_hydrolase_1"/>
</dbReference>
<dbReference type="GO" id="GO:0016787">
    <property type="term" value="F:hydrolase activity"/>
    <property type="evidence" value="ECO:0007669"/>
    <property type="project" value="UniProtKB-KW"/>
</dbReference>
<accession>A0A2Z2NK20</accession>
<dbReference type="Proteomes" id="UP000250079">
    <property type="component" value="Chromosome"/>
</dbReference>
<dbReference type="Pfam" id="PF12697">
    <property type="entry name" value="Abhydrolase_6"/>
    <property type="match status" value="1"/>
</dbReference>
<evidence type="ECO:0000259" key="1">
    <source>
        <dbReference type="Pfam" id="PF12697"/>
    </source>
</evidence>
<dbReference type="EC" id="3.5.1.-" evidence="2"/>